<dbReference type="InterPro" id="IPR036063">
    <property type="entry name" value="Smr_dom_sf"/>
</dbReference>
<reference evidence="4" key="1">
    <citation type="submission" date="2023-06" db="EMBL/GenBank/DDBJ databases">
        <title>Genome-scale phylogeny and comparative genomics of the fungal order Sordariales.</title>
        <authorList>
            <consortium name="Lawrence Berkeley National Laboratory"/>
            <person name="Hensen N."/>
            <person name="Bonometti L."/>
            <person name="Westerberg I."/>
            <person name="Brannstrom I.O."/>
            <person name="Guillou S."/>
            <person name="Cros-Aarteil S."/>
            <person name="Calhoun S."/>
            <person name="Haridas S."/>
            <person name="Kuo A."/>
            <person name="Mondo S."/>
            <person name="Pangilinan J."/>
            <person name="Riley R."/>
            <person name="LaButti K."/>
            <person name="Andreopoulos B."/>
            <person name="Lipzen A."/>
            <person name="Chen C."/>
            <person name="Yanf M."/>
            <person name="Daum C."/>
            <person name="Ng V."/>
            <person name="Clum A."/>
            <person name="Steindorff A."/>
            <person name="Ohm R."/>
            <person name="Martin F."/>
            <person name="Silar P."/>
            <person name="Natvig D."/>
            <person name="Lalanne C."/>
            <person name="Gautier V."/>
            <person name="Ament-velasquez S.L."/>
            <person name="Kruys A."/>
            <person name="Hutchinson M.I."/>
            <person name="Powell A.J."/>
            <person name="Barry K."/>
            <person name="Miller A.N."/>
            <person name="Grigoriev I.V."/>
            <person name="Debuchy R."/>
            <person name="Gladieux P."/>
            <person name="Thoren M.H."/>
            <person name="Johannesson H."/>
        </authorList>
    </citation>
    <scope>NUCLEOTIDE SEQUENCE</scope>
    <source>
        <strain evidence="4">SMH2392-1A</strain>
    </source>
</reference>
<protein>
    <recommendedName>
        <fullName evidence="6">Smr domain-containing protein</fullName>
    </recommendedName>
</protein>
<name>A0AA40EAY0_9PEZI</name>
<evidence type="ECO:0008006" key="6">
    <source>
        <dbReference type="Google" id="ProtNLM"/>
    </source>
</evidence>
<feature type="domain" description="CUE" evidence="3">
    <location>
        <begin position="124"/>
        <end position="167"/>
    </location>
</feature>
<feature type="region of interest" description="Disordered" evidence="1">
    <location>
        <begin position="220"/>
        <end position="278"/>
    </location>
</feature>
<accession>A0AA40EAY0</accession>
<evidence type="ECO:0000313" key="4">
    <source>
        <dbReference type="EMBL" id="KAK0733250.1"/>
    </source>
</evidence>
<comment type="caution">
    <text evidence="4">The sequence shown here is derived from an EMBL/GenBank/DDBJ whole genome shotgun (WGS) entry which is preliminary data.</text>
</comment>
<feature type="region of interest" description="Disordered" evidence="1">
    <location>
        <begin position="179"/>
        <end position="207"/>
    </location>
</feature>
<dbReference type="Proteomes" id="UP001172101">
    <property type="component" value="Unassembled WGS sequence"/>
</dbReference>
<dbReference type="GO" id="GO:0043130">
    <property type="term" value="F:ubiquitin binding"/>
    <property type="evidence" value="ECO:0007669"/>
    <property type="project" value="InterPro"/>
</dbReference>
<dbReference type="RefSeq" id="XP_060302127.1">
    <property type="nucleotide sequence ID" value="XM_060440798.1"/>
</dbReference>
<dbReference type="GeneID" id="85324068"/>
<evidence type="ECO:0000259" key="3">
    <source>
        <dbReference type="PROSITE" id="PS51140"/>
    </source>
</evidence>
<feature type="domain" description="Smr" evidence="2">
    <location>
        <begin position="348"/>
        <end position="430"/>
    </location>
</feature>
<dbReference type="Gene3D" id="3.30.1370.110">
    <property type="match status" value="1"/>
</dbReference>
<evidence type="ECO:0000259" key="2">
    <source>
        <dbReference type="PROSITE" id="PS50828"/>
    </source>
</evidence>
<dbReference type="SUPFAM" id="SSF160443">
    <property type="entry name" value="SMR domain-like"/>
    <property type="match status" value="1"/>
</dbReference>
<dbReference type="InterPro" id="IPR052772">
    <property type="entry name" value="Endo/PolyKinase_Domain-Protein"/>
</dbReference>
<dbReference type="CDD" id="cd14279">
    <property type="entry name" value="CUE"/>
    <property type="match status" value="1"/>
</dbReference>
<organism evidence="4 5">
    <name type="scientific">Lasiosphaeria miniovina</name>
    <dbReference type="NCBI Taxonomy" id="1954250"/>
    <lineage>
        <taxon>Eukaryota</taxon>
        <taxon>Fungi</taxon>
        <taxon>Dikarya</taxon>
        <taxon>Ascomycota</taxon>
        <taxon>Pezizomycotina</taxon>
        <taxon>Sordariomycetes</taxon>
        <taxon>Sordariomycetidae</taxon>
        <taxon>Sordariales</taxon>
        <taxon>Lasiosphaeriaceae</taxon>
        <taxon>Lasiosphaeria</taxon>
    </lineage>
</organism>
<dbReference type="GO" id="GO:0005634">
    <property type="term" value="C:nucleus"/>
    <property type="evidence" value="ECO:0007669"/>
    <property type="project" value="TreeGrafter"/>
</dbReference>
<keyword evidence="5" id="KW-1185">Reference proteome</keyword>
<feature type="compositionally biased region" description="Low complexity" evidence="1">
    <location>
        <begin position="265"/>
        <end position="278"/>
    </location>
</feature>
<dbReference type="SUPFAM" id="SSF46934">
    <property type="entry name" value="UBA-like"/>
    <property type="match status" value="1"/>
</dbReference>
<proteinExistence type="predicted"/>
<evidence type="ECO:0000313" key="5">
    <source>
        <dbReference type="Proteomes" id="UP001172101"/>
    </source>
</evidence>
<dbReference type="InterPro" id="IPR002625">
    <property type="entry name" value="Smr_dom"/>
</dbReference>
<dbReference type="InterPro" id="IPR009060">
    <property type="entry name" value="UBA-like_sf"/>
</dbReference>
<feature type="compositionally biased region" description="Polar residues" evidence="1">
    <location>
        <begin position="250"/>
        <end position="262"/>
    </location>
</feature>
<dbReference type="GO" id="GO:0004519">
    <property type="term" value="F:endonuclease activity"/>
    <property type="evidence" value="ECO:0007669"/>
    <property type="project" value="TreeGrafter"/>
</dbReference>
<gene>
    <name evidence="4" type="ORF">B0T26DRAFT_683257</name>
</gene>
<sequence>MGNTTPSPEQNLSRKLVEEFTADLEESLILAIAGERDLENDFDEIREILSSLAGSARSEAATGFEPLGLGCFAELEGLASDDITNSGNGMSGVESLKITENATTVSDPLESLEVLAFTSQTNLGESDKIESLRLIFPDFADHTIRFILKQTKGDLELAFDQLLDRQFLEENNDLPKGVNIFYNSDDDQRPKKGEGHPSRAKSSGGKKKVALDYTVVSPASNDEELEGAKGPVQLPSSRKLGPSRLAIPPATSSYVNNDSGWQVVSKKPSPIRASPSPISARSAAASPVVGARSSHLRAAAELSRKGPLARQAASVYLERARDETRLSMGSVSAMAERHVDGQSTADKIDLHGVTVLDGVRIAKHRVWRWWELLGENREAKAKYGFTVVTGVGHHSANGVSRLRQAVGAALKNDGWKVHVGMGEFHIVGRS</sequence>
<dbReference type="PROSITE" id="PS51140">
    <property type="entry name" value="CUE"/>
    <property type="match status" value="1"/>
</dbReference>
<dbReference type="PANTHER" id="PTHR46535:SF1">
    <property type="entry name" value="NEDD4-BINDING PROTEIN 2"/>
    <property type="match status" value="1"/>
</dbReference>
<dbReference type="PROSITE" id="PS50828">
    <property type="entry name" value="SMR"/>
    <property type="match status" value="1"/>
</dbReference>
<dbReference type="PANTHER" id="PTHR46535">
    <property type="entry name" value="NEDD4-BINDING PROTEIN 2"/>
    <property type="match status" value="1"/>
</dbReference>
<dbReference type="Pfam" id="PF02845">
    <property type="entry name" value="CUE"/>
    <property type="match status" value="1"/>
</dbReference>
<dbReference type="AlphaFoldDB" id="A0AA40EAY0"/>
<dbReference type="InterPro" id="IPR003892">
    <property type="entry name" value="CUE"/>
</dbReference>
<feature type="compositionally biased region" description="Basic and acidic residues" evidence="1">
    <location>
        <begin position="186"/>
        <end position="197"/>
    </location>
</feature>
<evidence type="ECO:0000256" key="1">
    <source>
        <dbReference type="SAM" id="MobiDB-lite"/>
    </source>
</evidence>
<dbReference type="EMBL" id="JAUIRO010000001">
    <property type="protein sequence ID" value="KAK0733250.1"/>
    <property type="molecule type" value="Genomic_DNA"/>
</dbReference>